<feature type="domain" description="DUF4398" evidence="3">
    <location>
        <begin position="37"/>
        <end position="113"/>
    </location>
</feature>
<dbReference type="AlphaFoldDB" id="A0A1L3GPA2"/>
<accession>A0A1L3GPA2</accession>
<dbReference type="Pfam" id="PF14346">
    <property type="entry name" value="DUF4398"/>
    <property type="match status" value="1"/>
</dbReference>
<feature type="coiled-coil region" evidence="1">
    <location>
        <begin position="61"/>
        <end position="130"/>
    </location>
</feature>
<evidence type="ECO:0000256" key="1">
    <source>
        <dbReference type="SAM" id="Coils"/>
    </source>
</evidence>
<organism evidence="4 5">
    <name type="scientific">Syntrophotalea acetylenivorans</name>
    <dbReference type="NCBI Taxonomy" id="1842532"/>
    <lineage>
        <taxon>Bacteria</taxon>
        <taxon>Pseudomonadati</taxon>
        <taxon>Thermodesulfobacteriota</taxon>
        <taxon>Desulfuromonadia</taxon>
        <taxon>Desulfuromonadales</taxon>
        <taxon>Syntrophotaleaceae</taxon>
        <taxon>Syntrophotalea</taxon>
    </lineage>
</organism>
<reference evidence="4 5" key="1">
    <citation type="journal article" date="2017" name="Genome Announc.">
        <title>Complete Genome Sequences of Two Acetylene-Fermenting Pelobacter acetylenicus Strains.</title>
        <authorList>
            <person name="Sutton J.M."/>
            <person name="Baesman S.M."/>
            <person name="Fierst J.L."/>
            <person name="Poret-Peterson A.T."/>
            <person name="Oremland R.S."/>
            <person name="Dunlap D.S."/>
            <person name="Akob D.M."/>
        </authorList>
    </citation>
    <scope>NUCLEOTIDE SEQUENCE [LARGE SCALE GENOMIC DNA]</scope>
    <source>
        <strain evidence="4 5">SFB93</strain>
    </source>
</reference>
<keyword evidence="2" id="KW-0732">Signal</keyword>
<dbReference type="KEGG" id="pef:A7E78_07910"/>
<dbReference type="Proteomes" id="UP000182517">
    <property type="component" value="Chromosome"/>
</dbReference>
<gene>
    <name evidence="4" type="ORF">A7E78_07910</name>
</gene>
<sequence>MEERSMKTGLKQKAPLLGLSLLILSSCAPAVQPPDSQMALATEAVEEATAAGAYEYAPVELKAAQDKINQAKQAMQSKDNVTAKRLLQEAEVDAKLAEAKSATAKSQQAVAELQKSIDMLRDEINRKQAQ</sequence>
<name>A0A1L3GPA2_9BACT</name>
<dbReference type="EMBL" id="CP015519">
    <property type="protein sequence ID" value="APG27766.1"/>
    <property type="molecule type" value="Genomic_DNA"/>
</dbReference>
<evidence type="ECO:0000256" key="2">
    <source>
        <dbReference type="SAM" id="SignalP"/>
    </source>
</evidence>
<dbReference type="STRING" id="1842532.A7E78_07910"/>
<protein>
    <recommendedName>
        <fullName evidence="3">DUF4398 domain-containing protein</fullName>
    </recommendedName>
</protein>
<dbReference type="PROSITE" id="PS51257">
    <property type="entry name" value="PROKAR_LIPOPROTEIN"/>
    <property type="match status" value="1"/>
</dbReference>
<feature type="signal peptide" evidence="2">
    <location>
        <begin position="1"/>
        <end position="30"/>
    </location>
</feature>
<keyword evidence="1" id="KW-0175">Coiled coil</keyword>
<proteinExistence type="predicted"/>
<dbReference type="Gene3D" id="1.20.1270.390">
    <property type="match status" value="1"/>
</dbReference>
<feature type="chain" id="PRO_5012317975" description="DUF4398 domain-containing protein" evidence="2">
    <location>
        <begin position="31"/>
        <end position="130"/>
    </location>
</feature>
<keyword evidence="5" id="KW-1185">Reference proteome</keyword>
<evidence type="ECO:0000313" key="4">
    <source>
        <dbReference type="EMBL" id="APG27766.1"/>
    </source>
</evidence>
<evidence type="ECO:0000259" key="3">
    <source>
        <dbReference type="Pfam" id="PF14346"/>
    </source>
</evidence>
<dbReference type="InterPro" id="IPR025511">
    <property type="entry name" value="DUF4398"/>
</dbReference>
<evidence type="ECO:0000313" key="5">
    <source>
        <dbReference type="Proteomes" id="UP000182517"/>
    </source>
</evidence>